<dbReference type="InterPro" id="IPR011047">
    <property type="entry name" value="Quinoprotein_ADH-like_sf"/>
</dbReference>
<dbReference type="RefSeq" id="WP_346124903.1">
    <property type="nucleotide sequence ID" value="NZ_BAAAXC010000015.1"/>
</dbReference>
<name>A0ABV5Q458_9ACTN</name>
<dbReference type="Gene3D" id="2.130.10.10">
    <property type="entry name" value="YVTN repeat-like/Quinoprotein amine dehydrogenase"/>
    <property type="match status" value="1"/>
</dbReference>
<dbReference type="InterPro" id="IPR015943">
    <property type="entry name" value="WD40/YVTN_repeat-like_dom_sf"/>
</dbReference>
<sequence length="400" mass="41547">MVAGVLAGVLLAGCAPREGGTDEAVASGGTEQEAAVSGGAEREAVPHGYVEGAEETAEPQYRLVLADGAQAHVFDLLTERATAVADVAGVREATGDGRFAYLTTGAGGLRVVDSGGWTVDHGDHMHYYRAATRDLGVIAGTAPYEVAADPAVTAVRSADGTVTLYDRARMEKGELAEMGRIAGAAAAVPYRDRLLVAEDGGGVRVRTRTGEAGAAVGNCPDAAGTAVTRRGVVFGCADGALLVAEKEGEFEGVKIRYPRKTAAGERVTAFRHRPGSSTLAAKAGDAGVWVLDVADRVWRRLRTGPVVAVSATGEDTPVVSLGADGVLRAHDSVTGKQTAETRLFETPPTGSPTIQTDTARAYVNDPAGQVIHEIDYNDALRRARTFRPGFVPAHMTETGR</sequence>
<reference evidence="1 2" key="1">
    <citation type="submission" date="2024-09" db="EMBL/GenBank/DDBJ databases">
        <authorList>
            <person name="Sun Q."/>
            <person name="Mori K."/>
        </authorList>
    </citation>
    <scope>NUCLEOTIDE SEQUENCE [LARGE SCALE GENOMIC DNA]</scope>
    <source>
        <strain evidence="1 2">JCM 3323</strain>
    </source>
</reference>
<protein>
    <recommendedName>
        <fullName evidence="3">ABC transporter</fullName>
    </recommendedName>
</protein>
<keyword evidence="2" id="KW-1185">Reference proteome</keyword>
<proteinExistence type="predicted"/>
<dbReference type="EMBL" id="JBHMCE010000008">
    <property type="protein sequence ID" value="MFB9530270.1"/>
    <property type="molecule type" value="Genomic_DNA"/>
</dbReference>
<comment type="caution">
    <text evidence="1">The sequence shown here is derived from an EMBL/GenBank/DDBJ whole genome shotgun (WGS) entry which is preliminary data.</text>
</comment>
<evidence type="ECO:0008006" key="3">
    <source>
        <dbReference type="Google" id="ProtNLM"/>
    </source>
</evidence>
<evidence type="ECO:0000313" key="2">
    <source>
        <dbReference type="Proteomes" id="UP001589646"/>
    </source>
</evidence>
<accession>A0ABV5Q458</accession>
<dbReference type="Proteomes" id="UP001589646">
    <property type="component" value="Unassembled WGS sequence"/>
</dbReference>
<gene>
    <name evidence="1" type="ORF">ACFFRN_27025</name>
</gene>
<organism evidence="1 2">
    <name type="scientific">Nonomuraea roseola</name>
    <dbReference type="NCBI Taxonomy" id="46179"/>
    <lineage>
        <taxon>Bacteria</taxon>
        <taxon>Bacillati</taxon>
        <taxon>Actinomycetota</taxon>
        <taxon>Actinomycetes</taxon>
        <taxon>Streptosporangiales</taxon>
        <taxon>Streptosporangiaceae</taxon>
        <taxon>Nonomuraea</taxon>
    </lineage>
</organism>
<dbReference type="SUPFAM" id="SSF50998">
    <property type="entry name" value="Quinoprotein alcohol dehydrogenase-like"/>
    <property type="match status" value="1"/>
</dbReference>
<evidence type="ECO:0000313" key="1">
    <source>
        <dbReference type="EMBL" id="MFB9530270.1"/>
    </source>
</evidence>